<evidence type="ECO:0000259" key="6">
    <source>
        <dbReference type="SMART" id="SM00732"/>
    </source>
</evidence>
<dbReference type="GO" id="GO:0000967">
    <property type="term" value="P:rRNA 5'-end processing"/>
    <property type="evidence" value="ECO:0007669"/>
    <property type="project" value="UniProtKB-UniRule"/>
</dbReference>
<proteinExistence type="inferred from homology"/>
<dbReference type="SMART" id="SM00732">
    <property type="entry name" value="YqgFc"/>
    <property type="match status" value="1"/>
</dbReference>
<dbReference type="Pfam" id="PF03652">
    <property type="entry name" value="RuvX"/>
    <property type="match status" value="1"/>
</dbReference>
<keyword evidence="8" id="KW-1185">Reference proteome</keyword>
<comment type="caution">
    <text evidence="7">The sequence shown here is derived from an EMBL/GenBank/DDBJ whole genome shotgun (WGS) entry which is preliminary data.</text>
</comment>
<evidence type="ECO:0000313" key="8">
    <source>
        <dbReference type="Proteomes" id="UP000264702"/>
    </source>
</evidence>
<name>A0A372IMI9_9BACT</name>
<evidence type="ECO:0000256" key="2">
    <source>
        <dbReference type="ARBA" id="ARBA00022517"/>
    </source>
</evidence>
<comment type="subcellular location">
    <subcellularLocation>
        <location evidence="5">Cytoplasm</location>
    </subcellularLocation>
</comment>
<keyword evidence="2 5" id="KW-0690">Ribosome biogenesis</keyword>
<sequence>MEERPGTERMMGLDIGDRRIGVAVSDELGLTAQPVLTLVRKNRKQDLKSLGRLLRKYGCAAIVAGNPLYMSGDVSPQAEKAQAFAHLLREEFGLPVYLWDERLTTTEAHRHLQAAGRPATEHREVVDQVAAVLILQGFMDARRVQTASD</sequence>
<dbReference type="GO" id="GO:0005829">
    <property type="term" value="C:cytosol"/>
    <property type="evidence" value="ECO:0007669"/>
    <property type="project" value="TreeGrafter"/>
</dbReference>
<dbReference type="SUPFAM" id="SSF53098">
    <property type="entry name" value="Ribonuclease H-like"/>
    <property type="match status" value="1"/>
</dbReference>
<dbReference type="Proteomes" id="UP000264702">
    <property type="component" value="Unassembled WGS sequence"/>
</dbReference>
<keyword evidence="1 5" id="KW-0963">Cytoplasm</keyword>
<dbReference type="InterPro" id="IPR012337">
    <property type="entry name" value="RNaseH-like_sf"/>
</dbReference>
<comment type="similarity">
    <text evidence="5">Belongs to the YqgF HJR family.</text>
</comment>
<protein>
    <recommendedName>
        <fullName evidence="5">Putative pre-16S rRNA nuclease</fullName>
        <ecNumber evidence="5">3.1.-.-</ecNumber>
    </recommendedName>
</protein>
<evidence type="ECO:0000256" key="3">
    <source>
        <dbReference type="ARBA" id="ARBA00022722"/>
    </source>
</evidence>
<evidence type="ECO:0000256" key="4">
    <source>
        <dbReference type="ARBA" id="ARBA00022801"/>
    </source>
</evidence>
<dbReference type="EC" id="3.1.-.-" evidence="5"/>
<dbReference type="HAMAP" id="MF_00651">
    <property type="entry name" value="Nuclease_YqgF"/>
    <property type="match status" value="1"/>
</dbReference>
<dbReference type="InterPro" id="IPR006641">
    <property type="entry name" value="YqgF/RNaseH-like_dom"/>
</dbReference>
<organism evidence="7 8">
    <name type="scientific">Paracidobacterium acidisoli</name>
    <dbReference type="NCBI Taxonomy" id="2303751"/>
    <lineage>
        <taxon>Bacteria</taxon>
        <taxon>Pseudomonadati</taxon>
        <taxon>Acidobacteriota</taxon>
        <taxon>Terriglobia</taxon>
        <taxon>Terriglobales</taxon>
        <taxon>Acidobacteriaceae</taxon>
        <taxon>Paracidobacterium</taxon>
    </lineage>
</organism>
<evidence type="ECO:0000256" key="1">
    <source>
        <dbReference type="ARBA" id="ARBA00022490"/>
    </source>
</evidence>
<gene>
    <name evidence="7" type="primary">ruvX</name>
    <name evidence="7" type="ORF">D0Y96_11880</name>
</gene>
<evidence type="ECO:0000313" key="7">
    <source>
        <dbReference type="EMBL" id="RFU16114.1"/>
    </source>
</evidence>
<dbReference type="InterPro" id="IPR037027">
    <property type="entry name" value="YqgF/RNaseH-like_dom_sf"/>
</dbReference>
<dbReference type="AlphaFoldDB" id="A0A372IMI9"/>
<dbReference type="GO" id="GO:0004518">
    <property type="term" value="F:nuclease activity"/>
    <property type="evidence" value="ECO:0007669"/>
    <property type="project" value="UniProtKB-KW"/>
</dbReference>
<dbReference type="EMBL" id="QVQT01000004">
    <property type="protein sequence ID" value="RFU16114.1"/>
    <property type="molecule type" value="Genomic_DNA"/>
</dbReference>
<feature type="domain" description="YqgF/RNase H-like" evidence="6">
    <location>
        <begin position="8"/>
        <end position="108"/>
    </location>
</feature>
<reference evidence="7 8" key="1">
    <citation type="submission" date="2018-08" db="EMBL/GenBank/DDBJ databases">
        <title>Acidipila sp. 4G-K13, an acidobacterium isolated from forest soil.</title>
        <authorList>
            <person name="Gao Z.-H."/>
            <person name="Qiu L.-H."/>
        </authorList>
    </citation>
    <scope>NUCLEOTIDE SEQUENCE [LARGE SCALE GENOMIC DNA]</scope>
    <source>
        <strain evidence="7 8">4G-K13</strain>
    </source>
</reference>
<dbReference type="GO" id="GO:0016788">
    <property type="term" value="F:hydrolase activity, acting on ester bonds"/>
    <property type="evidence" value="ECO:0007669"/>
    <property type="project" value="UniProtKB-UniRule"/>
</dbReference>
<comment type="function">
    <text evidence="5">Could be a nuclease involved in processing of the 5'-end of pre-16S rRNA.</text>
</comment>
<keyword evidence="4 5" id="KW-0378">Hydrolase</keyword>
<keyword evidence="3 5" id="KW-0540">Nuclease</keyword>
<dbReference type="OrthoDB" id="9796140at2"/>
<accession>A0A372IMI9</accession>
<dbReference type="NCBIfam" id="TIGR00250">
    <property type="entry name" value="RNAse_H_YqgF"/>
    <property type="match status" value="1"/>
</dbReference>
<dbReference type="Gene3D" id="3.30.420.140">
    <property type="entry name" value="YqgF/RNase H-like domain"/>
    <property type="match status" value="1"/>
</dbReference>
<dbReference type="PANTHER" id="PTHR33317">
    <property type="entry name" value="POLYNUCLEOTIDYL TRANSFERASE, RIBONUCLEASE H-LIKE SUPERFAMILY PROTEIN"/>
    <property type="match status" value="1"/>
</dbReference>
<dbReference type="InterPro" id="IPR005227">
    <property type="entry name" value="YqgF"/>
</dbReference>
<dbReference type="PANTHER" id="PTHR33317:SF4">
    <property type="entry name" value="POLYNUCLEOTIDYL TRANSFERASE, RIBONUCLEASE H-LIKE SUPERFAMILY PROTEIN"/>
    <property type="match status" value="1"/>
</dbReference>
<dbReference type="CDD" id="cd16964">
    <property type="entry name" value="YqgF"/>
    <property type="match status" value="1"/>
</dbReference>
<evidence type="ECO:0000256" key="5">
    <source>
        <dbReference type="HAMAP-Rule" id="MF_00651"/>
    </source>
</evidence>